<dbReference type="EMBL" id="JAUTXU010000032">
    <property type="protein sequence ID" value="KAK3718312.1"/>
    <property type="molecule type" value="Genomic_DNA"/>
</dbReference>
<sequence>MAETSQATRKSVGGKRPRKRVMGDVEAKSISIPDHEGNDVNIVWCLWPWNHDYRDQPPPFPYQVYVLDSATGVAQNSNLAADFARYIEKIGGISDGNCHYRFEVYSRPLSSILACVAHQRKEVDRRNRNGIVPRLVSSWATTSSFSNDFEGYKGRIIVIDRNDWADHGVTLVSFDPAEYDRPGQYDEWNIIGYGDHDVVQAYRFRSELSLLVRLKDWWMDAGHSWTEADLERRNNGGFSPALYPAVDPASHYDAEHEDVHELDGTALGDPGPESQADSEDEDDGITRIKDIFDKAELFKPEDELRDLRNEAYSDSFGLPVTSVWSSERAKTRPVCSFTLYLAYDLLPLQPTALFGCLNKGLIAHEAWTLDVVQNMPSLEAAFQYHARASARRAPARVLQAISCMGMVLQKVAAPKLPNELLEYLEELLVPPEIPNYSSYPRRPFQDGFMYMDPKSLSTGPLLVYSNPRRFYPEDVLSKARITGPVNSSATLHPGSIFQDDVLRVRFLRFWHRVADELHVLWSVASPRATNIVSALPTLSLKLEMPEVYVFDAWSWKKTDIKMHYTMRSERMVTLHNYVDLSRDIWCDALEVVDLDSGKAIPMLPLKLQSHHKYHNDSWAMTRELGFQDVSVEGEPSDRENHMRTLRPGETETDSMVKHKSPNDWIRDAVLLGWLVDGGHYLVRLKPGTTVPRWTYGSVNDLEGPYSLPPMPVVMEEEVRFNFVVEEEEPNY</sequence>
<name>A0ACC3NLK9_9PEZI</name>
<organism evidence="1 2">
    <name type="scientific">Vermiconidia calcicola</name>
    <dbReference type="NCBI Taxonomy" id="1690605"/>
    <lineage>
        <taxon>Eukaryota</taxon>
        <taxon>Fungi</taxon>
        <taxon>Dikarya</taxon>
        <taxon>Ascomycota</taxon>
        <taxon>Pezizomycotina</taxon>
        <taxon>Dothideomycetes</taxon>
        <taxon>Dothideomycetidae</taxon>
        <taxon>Mycosphaerellales</taxon>
        <taxon>Extremaceae</taxon>
        <taxon>Vermiconidia</taxon>
    </lineage>
</organism>
<gene>
    <name evidence="1" type="ORF">LTR37_005125</name>
</gene>
<dbReference type="Proteomes" id="UP001281147">
    <property type="component" value="Unassembled WGS sequence"/>
</dbReference>
<proteinExistence type="predicted"/>
<evidence type="ECO:0000313" key="1">
    <source>
        <dbReference type="EMBL" id="KAK3718312.1"/>
    </source>
</evidence>
<keyword evidence="2" id="KW-1185">Reference proteome</keyword>
<comment type="caution">
    <text evidence="1">The sequence shown here is derived from an EMBL/GenBank/DDBJ whole genome shotgun (WGS) entry which is preliminary data.</text>
</comment>
<accession>A0ACC3NLK9</accession>
<protein>
    <submittedName>
        <fullName evidence="1">Uncharacterized protein</fullName>
    </submittedName>
</protein>
<evidence type="ECO:0000313" key="2">
    <source>
        <dbReference type="Proteomes" id="UP001281147"/>
    </source>
</evidence>
<reference evidence="1" key="1">
    <citation type="submission" date="2023-07" db="EMBL/GenBank/DDBJ databases">
        <title>Black Yeasts Isolated from many extreme environments.</title>
        <authorList>
            <person name="Coleine C."/>
            <person name="Stajich J.E."/>
            <person name="Selbmann L."/>
        </authorList>
    </citation>
    <scope>NUCLEOTIDE SEQUENCE</scope>
    <source>
        <strain evidence="1">CCFEE 5714</strain>
    </source>
</reference>